<evidence type="ECO:0000256" key="7">
    <source>
        <dbReference type="ARBA" id="ARBA00023125"/>
    </source>
</evidence>
<feature type="region of interest" description="Disordered" evidence="9">
    <location>
        <begin position="259"/>
        <end position="283"/>
    </location>
</feature>
<dbReference type="RefSeq" id="XP_028882766.1">
    <property type="nucleotide sequence ID" value="XM_029025783.1"/>
</dbReference>
<dbReference type="PANTHER" id="PTHR45797">
    <property type="entry name" value="RAD54-LIKE"/>
    <property type="match status" value="1"/>
</dbReference>
<dbReference type="Pfam" id="PF00176">
    <property type="entry name" value="SNF2-rel_dom"/>
    <property type="match status" value="1"/>
</dbReference>
<feature type="region of interest" description="Disordered" evidence="9">
    <location>
        <begin position="873"/>
        <end position="894"/>
    </location>
</feature>
<feature type="region of interest" description="Disordered" evidence="9">
    <location>
        <begin position="1022"/>
        <end position="1106"/>
    </location>
</feature>
<evidence type="ECO:0000259" key="11">
    <source>
        <dbReference type="PROSITE" id="PS51194"/>
    </source>
</evidence>
<dbReference type="PROSITE" id="PS51192">
    <property type="entry name" value="HELICASE_ATP_BIND_1"/>
    <property type="match status" value="1"/>
</dbReference>
<dbReference type="GO" id="GO:0005524">
    <property type="term" value="F:ATP binding"/>
    <property type="evidence" value="ECO:0007669"/>
    <property type="project" value="UniProtKB-KW"/>
</dbReference>
<dbReference type="SUPFAM" id="SSF52540">
    <property type="entry name" value="P-loop containing nucleoside triphosphate hydrolases"/>
    <property type="match status" value="2"/>
</dbReference>
<comment type="subcellular location">
    <subcellularLocation>
        <location evidence="1">Nucleus</location>
    </subcellularLocation>
</comment>
<keyword evidence="3" id="KW-0547">Nucleotide-binding</keyword>
<keyword evidence="6" id="KW-0067">ATP-binding</keyword>
<dbReference type="AlphaFoldDB" id="A0A1X0NX57"/>
<accession>A0A1X0NX57</accession>
<keyword evidence="8" id="KW-0539">Nucleus</keyword>
<feature type="compositionally biased region" description="Acidic residues" evidence="9">
    <location>
        <begin position="1063"/>
        <end position="1074"/>
    </location>
</feature>
<feature type="compositionally biased region" description="Low complexity" evidence="9">
    <location>
        <begin position="875"/>
        <end position="884"/>
    </location>
</feature>
<dbReference type="PROSITE" id="PS51194">
    <property type="entry name" value="HELICASE_CTER"/>
    <property type="match status" value="1"/>
</dbReference>
<comment type="caution">
    <text evidence="12">The sequence shown here is derived from an EMBL/GenBank/DDBJ whole genome shotgun (WGS) entry which is preliminary data.</text>
</comment>
<dbReference type="PANTHER" id="PTHR45797:SF1">
    <property type="entry name" value="HELICASE ARIP4"/>
    <property type="match status" value="1"/>
</dbReference>
<reference evidence="12 13" key="1">
    <citation type="submission" date="2017-03" db="EMBL/GenBank/DDBJ databases">
        <title>An alternative strategy for trypanosome survival in the mammalian bloodstream revealed through genome and transcriptome analysis of the ubiquitous bovine parasite Trypanosoma (Megatrypanum) theileri.</title>
        <authorList>
            <person name="Kelly S."/>
            <person name="Ivens A."/>
            <person name="Mott A."/>
            <person name="O'Neill E."/>
            <person name="Emms D."/>
            <person name="Macleod O."/>
            <person name="Voorheis P."/>
            <person name="Matthews J."/>
            <person name="Matthews K."/>
            <person name="Carrington M."/>
        </authorList>
    </citation>
    <scope>NUCLEOTIDE SEQUENCE [LARGE SCALE GENOMIC DNA]</scope>
    <source>
        <strain evidence="12">Edinburgh</strain>
    </source>
</reference>
<evidence type="ECO:0000256" key="9">
    <source>
        <dbReference type="SAM" id="MobiDB-lite"/>
    </source>
</evidence>
<dbReference type="SMART" id="SM00487">
    <property type="entry name" value="DEXDc"/>
    <property type="match status" value="1"/>
</dbReference>
<protein>
    <submittedName>
        <fullName evidence="12">Helicase-like protein</fullName>
    </submittedName>
</protein>
<keyword evidence="7" id="KW-0238">DNA-binding</keyword>
<dbReference type="InterPro" id="IPR044574">
    <property type="entry name" value="ARIP4-like"/>
</dbReference>
<dbReference type="InterPro" id="IPR000330">
    <property type="entry name" value="SNF2_N"/>
</dbReference>
<dbReference type="Gene3D" id="3.40.50.10810">
    <property type="entry name" value="Tandem AAA-ATPase domain"/>
    <property type="match status" value="1"/>
</dbReference>
<dbReference type="STRING" id="67003.A0A1X0NX57"/>
<evidence type="ECO:0000256" key="1">
    <source>
        <dbReference type="ARBA" id="ARBA00004123"/>
    </source>
</evidence>
<feature type="domain" description="Helicase C-terminal" evidence="11">
    <location>
        <begin position="692"/>
        <end position="855"/>
    </location>
</feature>
<keyword evidence="4" id="KW-0378">Hydrolase</keyword>
<feature type="compositionally biased region" description="Low complexity" evidence="9">
    <location>
        <begin position="259"/>
        <end position="282"/>
    </location>
</feature>
<feature type="compositionally biased region" description="Acidic residues" evidence="9">
    <location>
        <begin position="627"/>
        <end position="642"/>
    </location>
</feature>
<name>A0A1X0NX57_9TRYP</name>
<feature type="domain" description="Helicase ATP-binding" evidence="10">
    <location>
        <begin position="304"/>
        <end position="501"/>
    </location>
</feature>
<dbReference type="InterPro" id="IPR001650">
    <property type="entry name" value="Helicase_C-like"/>
</dbReference>
<dbReference type="GeneID" id="39985563"/>
<evidence type="ECO:0000313" key="12">
    <source>
        <dbReference type="EMBL" id="ORC88700.1"/>
    </source>
</evidence>
<dbReference type="CDD" id="cd18793">
    <property type="entry name" value="SF2_C_SNF"/>
    <property type="match status" value="1"/>
</dbReference>
<keyword evidence="5 12" id="KW-0347">Helicase</keyword>
<feature type="region of interest" description="Disordered" evidence="9">
    <location>
        <begin position="616"/>
        <end position="650"/>
    </location>
</feature>
<feature type="compositionally biased region" description="Low complexity" evidence="9">
    <location>
        <begin position="420"/>
        <end position="435"/>
    </location>
</feature>
<dbReference type="InterPro" id="IPR027417">
    <property type="entry name" value="P-loop_NTPase"/>
</dbReference>
<dbReference type="InterPro" id="IPR014001">
    <property type="entry name" value="Helicase_ATP-bd"/>
</dbReference>
<dbReference type="InterPro" id="IPR038718">
    <property type="entry name" value="SNF2-like_sf"/>
</dbReference>
<feature type="region of interest" description="Disordered" evidence="9">
    <location>
        <begin position="418"/>
        <end position="437"/>
    </location>
</feature>
<sequence length="1148" mass="130635">MEEDEFFVLSESEDDGDVQTKGYGLMMDKSSAPVSLGEFIPDNSDEGTTTVVSGDRTSLSIDEVIFGDTVSNSKPLRMKAKPGEIKKDIPIGIDDIIINSNSISISSNNNNNNNNNNSGSGESSSMVGLSLNGGTSGVGISSLYENSEDKQETMIDISLLRSMTCADVRALLEPFFQRKEIAKMTFDKAKENLLLEEEEGEITPSMRKVNRIMLERWRRLVNISNWNDGNPLRNDVLFPEVLLPPLSLLLSSSSSSLVAGDSTTSTTNNNNNNNTEISTSTTRKLRPHQIEGIRFLWSILAEGPVGKVPAVGCILAHTMGLGKTCQVVIFLHLYMRQYNYKERKQRVLLVVPKSTRSGWNNEFTTWSQYFPVAHRIKPIVMDERESMKKRIEMYTAWKKEGGILLVGYEMVLGLVKNDTNNNNNNNNNNNSSSSSMHTMKEKSFYTDLLICDEAHRLKSTKLQISVALRSLHPLRRLLLTGTPLQNHLQEYWAMVDFALHKYFEQRRFQEFFINPIEASVHSKASPREVAAARMKTFTLIRELRHFVQRVDSTPLQDELPPLHEYVVVVSLSPLQSRLYNDFLKLVREEQSRYNFLQAVTYANKISAHPQLLFASDPSSPVKSIRGEEDDNSSSSDDDDDEEEKVRKQLAIRSSTSSFKPEFNNRYIKLCQPPSDYIPKSEDGAKLHVAINIIKAALLRGEKTLLFSLSTKLLDLFETTIAEKNQSWQKDGSLSRPIRYCRLDGSHSGAEREDTLRSFASTQGADVFLLSMKAGGVGITITAATRVILLDTGFNPADDRQAIGRAYRYGQTKPVFVYRLMCHQTFEHRMFEQKVAKEWLFRTIVEEASLKRDALAGLGLQSMFQLLGRAHAVKSNNNNNNNNNNKPTLTKEQENSTAKLLEEDVILADVAEHILYAESHEVYLQHDERVQYGTEERAFYDEYQKNGVFYVDHHPMYGDENNETHRFGRQREKHQQEIVGQTKTLTALVDDIIRSRAENDPQLRHILRMMGVTVDESGTVMLASKQQQQQQQQRVEEKKERETQYQQQQQQQKQRSYHGKRDKEEEEEDDDDDPNSEWNSTSSSSRRKIPRNEKVSRLRPVVLDESDDDSILLLDGKKAPVPLVDPSKYEQFRPGRDAKNAIFIDEDEV</sequence>
<dbReference type="GO" id="GO:0005634">
    <property type="term" value="C:nucleus"/>
    <property type="evidence" value="ECO:0007669"/>
    <property type="project" value="UniProtKB-SubCell"/>
</dbReference>
<keyword evidence="13" id="KW-1185">Reference proteome</keyword>
<evidence type="ECO:0000256" key="4">
    <source>
        <dbReference type="ARBA" id="ARBA00022801"/>
    </source>
</evidence>
<dbReference type="Pfam" id="PF00271">
    <property type="entry name" value="Helicase_C"/>
    <property type="match status" value="1"/>
</dbReference>
<evidence type="ECO:0000256" key="8">
    <source>
        <dbReference type="ARBA" id="ARBA00023242"/>
    </source>
</evidence>
<dbReference type="Gene3D" id="3.40.50.300">
    <property type="entry name" value="P-loop containing nucleotide triphosphate hydrolases"/>
    <property type="match status" value="1"/>
</dbReference>
<dbReference type="GO" id="GO:0016887">
    <property type="term" value="F:ATP hydrolysis activity"/>
    <property type="evidence" value="ECO:0007669"/>
    <property type="project" value="InterPro"/>
</dbReference>
<comment type="similarity">
    <text evidence="2">Belongs to the SNF2/RAD54 helicase family.</text>
</comment>
<evidence type="ECO:0000259" key="10">
    <source>
        <dbReference type="PROSITE" id="PS51192"/>
    </source>
</evidence>
<dbReference type="EMBL" id="NBCO01000015">
    <property type="protein sequence ID" value="ORC88700.1"/>
    <property type="molecule type" value="Genomic_DNA"/>
</dbReference>
<evidence type="ECO:0000256" key="2">
    <source>
        <dbReference type="ARBA" id="ARBA00007025"/>
    </source>
</evidence>
<dbReference type="GO" id="GO:0004386">
    <property type="term" value="F:helicase activity"/>
    <property type="evidence" value="ECO:0007669"/>
    <property type="project" value="UniProtKB-KW"/>
</dbReference>
<proteinExistence type="inferred from homology"/>
<evidence type="ECO:0000313" key="13">
    <source>
        <dbReference type="Proteomes" id="UP000192257"/>
    </source>
</evidence>
<evidence type="ECO:0000256" key="5">
    <source>
        <dbReference type="ARBA" id="ARBA00022806"/>
    </source>
</evidence>
<dbReference type="VEuPathDB" id="TriTrypDB:TM35_000151310"/>
<feature type="region of interest" description="Disordered" evidence="9">
    <location>
        <begin position="109"/>
        <end position="128"/>
    </location>
</feature>
<dbReference type="Proteomes" id="UP000192257">
    <property type="component" value="Unassembled WGS sequence"/>
</dbReference>
<dbReference type="CDD" id="cd18007">
    <property type="entry name" value="DEXHc_ATRX-like"/>
    <property type="match status" value="1"/>
</dbReference>
<dbReference type="SMART" id="SM00490">
    <property type="entry name" value="HELICc"/>
    <property type="match status" value="1"/>
</dbReference>
<feature type="compositionally biased region" description="Low complexity" evidence="9">
    <location>
        <begin position="1043"/>
        <end position="1053"/>
    </location>
</feature>
<evidence type="ECO:0000256" key="6">
    <source>
        <dbReference type="ARBA" id="ARBA00022840"/>
    </source>
</evidence>
<gene>
    <name evidence="12" type="ORF">TM35_000151310</name>
</gene>
<evidence type="ECO:0000256" key="3">
    <source>
        <dbReference type="ARBA" id="ARBA00022741"/>
    </source>
</evidence>
<dbReference type="OrthoDB" id="2020972at2759"/>
<feature type="compositionally biased region" description="Low complexity" evidence="9">
    <location>
        <begin position="109"/>
        <end position="125"/>
    </location>
</feature>
<dbReference type="GO" id="GO:0003677">
    <property type="term" value="F:DNA binding"/>
    <property type="evidence" value="ECO:0007669"/>
    <property type="project" value="UniProtKB-KW"/>
</dbReference>
<organism evidence="12 13">
    <name type="scientific">Trypanosoma theileri</name>
    <dbReference type="NCBI Taxonomy" id="67003"/>
    <lineage>
        <taxon>Eukaryota</taxon>
        <taxon>Discoba</taxon>
        <taxon>Euglenozoa</taxon>
        <taxon>Kinetoplastea</taxon>
        <taxon>Metakinetoplastina</taxon>
        <taxon>Trypanosomatida</taxon>
        <taxon>Trypanosomatidae</taxon>
        <taxon>Trypanosoma</taxon>
    </lineage>
</organism>
<dbReference type="InterPro" id="IPR049730">
    <property type="entry name" value="SNF2/RAD54-like_C"/>
</dbReference>
<feature type="compositionally biased region" description="Basic and acidic residues" evidence="9">
    <location>
        <begin position="1033"/>
        <end position="1042"/>
    </location>
</feature>